<proteinExistence type="predicted"/>
<dbReference type="AlphaFoldDB" id="A0A4S4NI68"/>
<dbReference type="Proteomes" id="UP000308528">
    <property type="component" value="Unassembled WGS sequence"/>
</dbReference>
<comment type="caution">
    <text evidence="1">The sequence shown here is derived from an EMBL/GenBank/DDBJ whole genome shotgun (WGS) entry which is preliminary data.</text>
</comment>
<name>A0A4S4NI68_9BACT</name>
<keyword evidence="2" id="KW-1185">Reference proteome</keyword>
<organism evidence="1 2">
    <name type="scientific">Neolewinella litorea</name>
    <dbReference type="NCBI Taxonomy" id="2562452"/>
    <lineage>
        <taxon>Bacteria</taxon>
        <taxon>Pseudomonadati</taxon>
        <taxon>Bacteroidota</taxon>
        <taxon>Saprospiria</taxon>
        <taxon>Saprospirales</taxon>
        <taxon>Lewinellaceae</taxon>
        <taxon>Neolewinella</taxon>
    </lineage>
</organism>
<gene>
    <name evidence="1" type="ORF">E4021_12750</name>
</gene>
<dbReference type="OrthoDB" id="5196068at2"/>
<sequence>MDTQLADHGYSYQKLQALKALLGLNFRSLHLRAAHIEAKEISSFADFAVELESDTEIALLHLANGWFTPPGLPGIGHLNLTLRTYHTAEVMLQDAPSDARAEYESVTKPLGVRYSALDIHGPLEEVQVNEGHEDRPLLNIDPDAEPAAGDPQAFDIRSVESIVLYFAEGAALLLVSDEDRVAVRLTSRKELEAGKQTLYTNINGYSRKIESIRVSAIAS</sequence>
<evidence type="ECO:0000313" key="2">
    <source>
        <dbReference type="Proteomes" id="UP000308528"/>
    </source>
</evidence>
<dbReference type="RefSeq" id="WP_136459749.1">
    <property type="nucleotide sequence ID" value="NZ_SRSF01000005.1"/>
</dbReference>
<reference evidence="1 2" key="1">
    <citation type="submission" date="2019-04" db="EMBL/GenBank/DDBJ databases">
        <title>Lewinella litorea sp. nov., isolated from a marine sand.</title>
        <authorList>
            <person name="Yoon J.-H."/>
        </authorList>
    </citation>
    <scope>NUCLEOTIDE SEQUENCE [LARGE SCALE GENOMIC DNA]</scope>
    <source>
        <strain evidence="1 2">HSMS-39</strain>
    </source>
</reference>
<protein>
    <submittedName>
        <fullName evidence="1">Uncharacterized protein</fullName>
    </submittedName>
</protein>
<evidence type="ECO:0000313" key="1">
    <source>
        <dbReference type="EMBL" id="THH37901.1"/>
    </source>
</evidence>
<dbReference type="EMBL" id="SRSF01000005">
    <property type="protein sequence ID" value="THH37901.1"/>
    <property type="molecule type" value="Genomic_DNA"/>
</dbReference>
<accession>A0A4S4NI68</accession>